<evidence type="ECO:0000313" key="1">
    <source>
        <dbReference type="EMBL" id="KIY67813.1"/>
    </source>
</evidence>
<proteinExistence type="predicted"/>
<accession>A0A0D7BBC0</accession>
<dbReference type="EMBL" id="KN880516">
    <property type="protein sequence ID" value="KIY67813.1"/>
    <property type="molecule type" value="Genomic_DNA"/>
</dbReference>
<dbReference type="AlphaFoldDB" id="A0A0D7BBC0"/>
<protein>
    <submittedName>
        <fullName evidence="1">Uncharacterized protein</fullName>
    </submittedName>
</protein>
<reference evidence="1 2" key="1">
    <citation type="journal article" date="2015" name="Fungal Genet. Biol.">
        <title>Evolution of novel wood decay mechanisms in Agaricales revealed by the genome sequences of Fistulina hepatica and Cylindrobasidium torrendii.</title>
        <authorList>
            <person name="Floudas D."/>
            <person name="Held B.W."/>
            <person name="Riley R."/>
            <person name="Nagy L.G."/>
            <person name="Koehler G."/>
            <person name="Ransdell A.S."/>
            <person name="Younus H."/>
            <person name="Chow J."/>
            <person name="Chiniquy J."/>
            <person name="Lipzen A."/>
            <person name="Tritt A."/>
            <person name="Sun H."/>
            <person name="Haridas S."/>
            <person name="LaButti K."/>
            <person name="Ohm R.A."/>
            <person name="Kues U."/>
            <person name="Blanchette R.A."/>
            <person name="Grigoriev I.V."/>
            <person name="Minto R.E."/>
            <person name="Hibbett D.S."/>
        </authorList>
    </citation>
    <scope>NUCLEOTIDE SEQUENCE [LARGE SCALE GENOMIC DNA]</scope>
    <source>
        <strain evidence="1 2">FP15055 ss-10</strain>
    </source>
</reference>
<evidence type="ECO:0000313" key="2">
    <source>
        <dbReference type="Proteomes" id="UP000054007"/>
    </source>
</evidence>
<dbReference type="Proteomes" id="UP000054007">
    <property type="component" value="Unassembled WGS sequence"/>
</dbReference>
<keyword evidence="2" id="KW-1185">Reference proteome</keyword>
<sequence length="171" mass="19657">MPLVVGVPNLLFSIPGLQDRPEDLQFLQDSFERLAFLWDALSVHTISAWDEYKYSKEMQEILHTPRFRALFKEKSGGEKHLFYSDEVTQERWRAIREKEKALTPERLEAMRITADRDLSKKKHDRLFAKPPNPIVNPAAGAVRTVNTVKTGGDRGEGALGRTWDRLGRAIR</sequence>
<organism evidence="1 2">
    <name type="scientific">Cylindrobasidium torrendii FP15055 ss-10</name>
    <dbReference type="NCBI Taxonomy" id="1314674"/>
    <lineage>
        <taxon>Eukaryota</taxon>
        <taxon>Fungi</taxon>
        <taxon>Dikarya</taxon>
        <taxon>Basidiomycota</taxon>
        <taxon>Agaricomycotina</taxon>
        <taxon>Agaricomycetes</taxon>
        <taxon>Agaricomycetidae</taxon>
        <taxon>Agaricales</taxon>
        <taxon>Marasmiineae</taxon>
        <taxon>Physalacriaceae</taxon>
        <taxon>Cylindrobasidium</taxon>
    </lineage>
</organism>
<gene>
    <name evidence="1" type="ORF">CYLTODRAFT_279516</name>
</gene>
<name>A0A0D7BBC0_9AGAR</name>